<evidence type="ECO:0000256" key="2">
    <source>
        <dbReference type="ARBA" id="ARBA00021200"/>
    </source>
</evidence>
<feature type="transmembrane region" description="Helical" evidence="11">
    <location>
        <begin position="374"/>
        <end position="396"/>
    </location>
</feature>
<dbReference type="GO" id="GO:0030139">
    <property type="term" value="C:endocytic vesicle"/>
    <property type="evidence" value="ECO:0007669"/>
    <property type="project" value="TreeGrafter"/>
</dbReference>
<evidence type="ECO:0000256" key="10">
    <source>
        <dbReference type="SAM" id="MobiDB-lite"/>
    </source>
</evidence>
<organism evidence="12 13">
    <name type="scientific">Chironomus riparius</name>
    <dbReference type="NCBI Taxonomy" id="315576"/>
    <lineage>
        <taxon>Eukaryota</taxon>
        <taxon>Metazoa</taxon>
        <taxon>Ecdysozoa</taxon>
        <taxon>Arthropoda</taxon>
        <taxon>Hexapoda</taxon>
        <taxon>Insecta</taxon>
        <taxon>Pterygota</taxon>
        <taxon>Neoptera</taxon>
        <taxon>Endopterygota</taxon>
        <taxon>Diptera</taxon>
        <taxon>Nematocera</taxon>
        <taxon>Chironomoidea</taxon>
        <taxon>Chironomidae</taxon>
        <taxon>Chironominae</taxon>
        <taxon>Chironomus</taxon>
    </lineage>
</organism>
<accession>A0A9N9RYI4</accession>
<evidence type="ECO:0000256" key="1">
    <source>
        <dbReference type="ARBA" id="ARBA00004251"/>
    </source>
</evidence>
<feature type="compositionally biased region" description="Basic and acidic residues" evidence="10">
    <location>
        <begin position="482"/>
        <end position="496"/>
    </location>
</feature>
<evidence type="ECO:0000256" key="8">
    <source>
        <dbReference type="ARBA" id="ARBA00022989"/>
    </source>
</evidence>
<reference evidence="12" key="1">
    <citation type="submission" date="2022-01" db="EMBL/GenBank/DDBJ databases">
        <authorList>
            <person name="King R."/>
        </authorList>
    </citation>
    <scope>NUCLEOTIDE SEQUENCE</scope>
</reference>
<dbReference type="OrthoDB" id="1898221at2759"/>
<evidence type="ECO:0000256" key="9">
    <source>
        <dbReference type="ARBA" id="ARBA00023136"/>
    </source>
</evidence>
<keyword evidence="8 11" id="KW-1133">Transmembrane helix</keyword>
<protein>
    <recommendedName>
        <fullName evidence="2">Protein amnionless</fullName>
    </recommendedName>
</protein>
<dbReference type="GO" id="GO:0016324">
    <property type="term" value="C:apical plasma membrane"/>
    <property type="evidence" value="ECO:0007669"/>
    <property type="project" value="TreeGrafter"/>
</dbReference>
<gene>
    <name evidence="12" type="ORF">CHIRRI_LOCUS8634</name>
</gene>
<evidence type="ECO:0000256" key="5">
    <source>
        <dbReference type="ARBA" id="ARBA00022692"/>
    </source>
</evidence>
<sequence length="514" mass="59275">MNQFSIILLISFANIFQFFIGFSECRRMIWQQRMNIGDALNWDGDELPCSTDSLLFPQKSYDIIKLSNFTMKELILPKSGGFVLDSKMSLNFRERDTKCKKNEMRSFKSVIQTPWLMSSNWQTTNENGNGKVMTAAMPHDERIPCDNDEIIFPINNSYVVDLQSIPLMTFKSIAIDGRLMTLNEFKDFLFTTYGQSLFKNIDNIQFIENEDCSSIKCELCHRKGDSLRQQLCENEKPFCQPIPHCSDPIKPIGHCCNECGALFQMKLPNSERISTGINSFNLDDVRGDIYRAINSALSTGIVDENKIAYHISVTTEEHQLYLQLIIVDRYEYDEHSTRLMKHLRKVLLDKRYKDQSKFYFISGLPFTPNESGHVLSFIFGTFFLVTLFMTLIYIIYYDDRHIPRLMAMIRNRRFMLHSDVIFARFDNTSHANEMMASAMSNHDDDDDAHGSMEVDLHFGTDQSIENVNQAFNNPMFDATSNIRDKSRDESISKDVDDGSGDGNNDRSGIREAKL</sequence>
<keyword evidence="5 11" id="KW-0812">Transmembrane</keyword>
<dbReference type="AlphaFoldDB" id="A0A9N9RYI4"/>
<name>A0A9N9RYI4_9DIPT</name>
<evidence type="ECO:0000256" key="7">
    <source>
        <dbReference type="ARBA" id="ARBA00022927"/>
    </source>
</evidence>
<feature type="transmembrane region" description="Helical" evidence="11">
    <location>
        <begin position="6"/>
        <end position="25"/>
    </location>
</feature>
<keyword evidence="3" id="KW-0813">Transport</keyword>
<keyword evidence="13" id="KW-1185">Reference proteome</keyword>
<dbReference type="InterPro" id="IPR026112">
    <property type="entry name" value="AMN"/>
</dbReference>
<evidence type="ECO:0000313" key="12">
    <source>
        <dbReference type="EMBL" id="CAG9805766.1"/>
    </source>
</evidence>
<keyword evidence="9 11" id="KW-0472">Membrane</keyword>
<dbReference type="EMBL" id="OU895878">
    <property type="protein sequence ID" value="CAG9805766.1"/>
    <property type="molecule type" value="Genomic_DNA"/>
</dbReference>
<feature type="compositionally biased region" description="Basic and acidic residues" evidence="10">
    <location>
        <begin position="503"/>
        <end position="514"/>
    </location>
</feature>
<feature type="region of interest" description="Disordered" evidence="10">
    <location>
        <begin position="477"/>
        <end position="514"/>
    </location>
</feature>
<keyword evidence="6" id="KW-0732">Signal</keyword>
<dbReference type="PANTHER" id="PTHR14995:SF2">
    <property type="entry name" value="PROTEIN AMNIONLESS"/>
    <property type="match status" value="1"/>
</dbReference>
<evidence type="ECO:0000313" key="13">
    <source>
        <dbReference type="Proteomes" id="UP001153620"/>
    </source>
</evidence>
<dbReference type="Pfam" id="PF14828">
    <property type="entry name" value="Amnionless"/>
    <property type="match status" value="1"/>
</dbReference>
<proteinExistence type="predicted"/>
<evidence type="ECO:0000256" key="6">
    <source>
        <dbReference type="ARBA" id="ARBA00022729"/>
    </source>
</evidence>
<evidence type="ECO:0000256" key="4">
    <source>
        <dbReference type="ARBA" id="ARBA00022475"/>
    </source>
</evidence>
<keyword evidence="7" id="KW-0653">Protein transport</keyword>
<comment type="subcellular location">
    <subcellularLocation>
        <location evidence="1">Cell membrane</location>
        <topology evidence="1">Single-pass type I membrane protein</topology>
    </subcellularLocation>
</comment>
<evidence type="ECO:0000256" key="3">
    <source>
        <dbReference type="ARBA" id="ARBA00022448"/>
    </source>
</evidence>
<dbReference type="GO" id="GO:0006898">
    <property type="term" value="P:receptor-mediated endocytosis"/>
    <property type="evidence" value="ECO:0007669"/>
    <property type="project" value="TreeGrafter"/>
</dbReference>
<keyword evidence="4" id="KW-1003">Cell membrane</keyword>
<dbReference type="Proteomes" id="UP001153620">
    <property type="component" value="Chromosome 2"/>
</dbReference>
<dbReference type="GO" id="GO:0015031">
    <property type="term" value="P:protein transport"/>
    <property type="evidence" value="ECO:0007669"/>
    <property type="project" value="UniProtKB-KW"/>
</dbReference>
<dbReference type="PANTHER" id="PTHR14995">
    <property type="entry name" value="AMNIONLESS"/>
    <property type="match status" value="1"/>
</dbReference>
<reference evidence="12" key="2">
    <citation type="submission" date="2022-10" db="EMBL/GenBank/DDBJ databases">
        <authorList>
            <consortium name="ENA_rothamsted_submissions"/>
            <consortium name="culmorum"/>
            <person name="King R."/>
        </authorList>
    </citation>
    <scope>NUCLEOTIDE SEQUENCE</scope>
</reference>
<evidence type="ECO:0000256" key="11">
    <source>
        <dbReference type="SAM" id="Phobius"/>
    </source>
</evidence>